<keyword evidence="1" id="KW-0732">Signal</keyword>
<dbReference type="AlphaFoldDB" id="A0A8E5HXE3"/>
<dbReference type="KEGG" id="uvi:66068408"/>
<keyword evidence="3" id="KW-1185">Reference proteome</keyword>
<dbReference type="OrthoDB" id="4611802at2759"/>
<protein>
    <submittedName>
        <fullName evidence="2">Uncharacterized protein</fullName>
    </submittedName>
</protein>
<gene>
    <name evidence="2" type="ORF">UV8b_07631</name>
</gene>
<name>A0A8E5HXE3_USTVR</name>
<feature type="chain" id="PRO_5034904381" evidence="1">
    <location>
        <begin position="24"/>
        <end position="82"/>
    </location>
</feature>
<proteinExistence type="predicted"/>
<dbReference type="EMBL" id="CP072758">
    <property type="protein sequence ID" value="QUC23390.1"/>
    <property type="molecule type" value="Genomic_DNA"/>
</dbReference>
<organism evidence="2 3">
    <name type="scientific">Ustilaginoidea virens</name>
    <name type="common">Rice false smut fungus</name>
    <name type="synonym">Villosiclava virens</name>
    <dbReference type="NCBI Taxonomy" id="1159556"/>
    <lineage>
        <taxon>Eukaryota</taxon>
        <taxon>Fungi</taxon>
        <taxon>Dikarya</taxon>
        <taxon>Ascomycota</taxon>
        <taxon>Pezizomycotina</taxon>
        <taxon>Sordariomycetes</taxon>
        <taxon>Hypocreomycetidae</taxon>
        <taxon>Hypocreales</taxon>
        <taxon>Clavicipitaceae</taxon>
        <taxon>Ustilaginoidea</taxon>
    </lineage>
</organism>
<dbReference type="Proteomes" id="UP000027002">
    <property type="component" value="Chromosome 6"/>
</dbReference>
<evidence type="ECO:0000313" key="3">
    <source>
        <dbReference type="Proteomes" id="UP000027002"/>
    </source>
</evidence>
<reference evidence="2" key="1">
    <citation type="submission" date="2020-03" db="EMBL/GenBank/DDBJ databases">
        <title>A mixture of massive structural variations and highly conserved coding sequences in Ustilaginoidea virens genome.</title>
        <authorList>
            <person name="Zhang K."/>
            <person name="Zhao Z."/>
            <person name="Zhang Z."/>
            <person name="Li Y."/>
            <person name="Hsiang T."/>
            <person name="Sun W."/>
        </authorList>
    </citation>
    <scope>NUCLEOTIDE SEQUENCE</scope>
    <source>
        <strain evidence="2">UV-8b</strain>
    </source>
</reference>
<evidence type="ECO:0000256" key="1">
    <source>
        <dbReference type="SAM" id="SignalP"/>
    </source>
</evidence>
<accession>A0A8E5HXE3</accession>
<evidence type="ECO:0000313" key="2">
    <source>
        <dbReference type="EMBL" id="QUC23390.1"/>
    </source>
</evidence>
<dbReference type="RefSeq" id="XP_043001063.1">
    <property type="nucleotide sequence ID" value="XM_043145128.1"/>
</dbReference>
<dbReference type="GeneID" id="66068408"/>
<sequence length="82" mass="8795">MKFFLPSVALAALAAASPTGSDGCKPATYRCDHHTQTGQPGWDVCNTSGQWVFAGYCPPKTICKFDRQNGSPYCVPPGFQIP</sequence>
<feature type="signal peptide" evidence="1">
    <location>
        <begin position="1"/>
        <end position="23"/>
    </location>
</feature>